<keyword evidence="1" id="KW-0732">Signal</keyword>
<dbReference type="PANTHER" id="PTHR36302:SF1">
    <property type="entry name" value="COPPER CHAPERONE PCU(A)C"/>
    <property type="match status" value="1"/>
</dbReference>
<evidence type="ECO:0000256" key="1">
    <source>
        <dbReference type="SAM" id="SignalP"/>
    </source>
</evidence>
<gene>
    <name evidence="2" type="ORF">FDP25_12620</name>
</gene>
<proteinExistence type="predicted"/>
<dbReference type="EMBL" id="SZWE01000001">
    <property type="protein sequence ID" value="MRU16278.1"/>
    <property type="molecule type" value="Genomic_DNA"/>
</dbReference>
<feature type="signal peptide" evidence="1">
    <location>
        <begin position="1"/>
        <end position="22"/>
    </location>
</feature>
<sequence length="158" mass="16996">MSFKSIAFATLTTLATALPAMAADIMVDDAYARSSAMSAKTGAAFMMIHNQGDTDDRLIGVSSPAAKVVQLHTHKEDANGVMKMMHVEEGFALPAEGMIKMQRGGHHVMFMGISEPFEQGIMIPLTLTFEKAGEIEVEVPVDLERQPMQGGGHGKMSE</sequence>
<accession>A0A844D4S1</accession>
<dbReference type="AlphaFoldDB" id="A0A844D4S1"/>
<protein>
    <submittedName>
        <fullName evidence="2">Copper chaperone PCu(A)C</fullName>
    </submittedName>
</protein>
<dbReference type="Proteomes" id="UP000564704">
    <property type="component" value="Unassembled WGS sequence"/>
</dbReference>
<organism evidence="2 3">
    <name type="scientific">Roseovarius bejariae</name>
    <dbReference type="NCBI Taxonomy" id="2576383"/>
    <lineage>
        <taxon>Bacteria</taxon>
        <taxon>Pseudomonadati</taxon>
        <taxon>Pseudomonadota</taxon>
        <taxon>Alphaproteobacteria</taxon>
        <taxon>Rhodobacterales</taxon>
        <taxon>Roseobacteraceae</taxon>
        <taxon>Roseovarius</taxon>
    </lineage>
</organism>
<comment type="caution">
    <text evidence="2">The sequence shown here is derived from an EMBL/GenBank/DDBJ whole genome shotgun (WGS) entry which is preliminary data.</text>
</comment>
<keyword evidence="3" id="KW-1185">Reference proteome</keyword>
<dbReference type="Gene3D" id="2.60.40.1890">
    <property type="entry name" value="PCu(A)C copper chaperone"/>
    <property type="match status" value="1"/>
</dbReference>
<reference evidence="2 3" key="1">
    <citation type="submission" date="2019-05" db="EMBL/GenBank/DDBJ databases">
        <title>Roseovarius bejariae sp. nov., a moderately halophylic bacterium isolated from a saline soil in Rambla Salada (Murcia).</title>
        <authorList>
            <person name="Castro D.J."/>
            <person name="Gomez-Altuve A."/>
            <person name="Reina J.C."/>
            <person name="Rodriguez M."/>
            <person name="Sampedro I."/>
            <person name="Llamas I."/>
            <person name="Martinez-Checa F."/>
        </authorList>
    </citation>
    <scope>NUCLEOTIDE SEQUENCE [LARGE SCALE GENOMIC DNA]</scope>
    <source>
        <strain evidence="2 3">A21</strain>
    </source>
</reference>
<feature type="chain" id="PRO_5032548145" evidence="1">
    <location>
        <begin position="23"/>
        <end position="158"/>
    </location>
</feature>
<name>A0A844D4S1_9RHOB</name>
<dbReference type="Pfam" id="PF04314">
    <property type="entry name" value="PCuAC"/>
    <property type="match status" value="1"/>
</dbReference>
<dbReference type="PANTHER" id="PTHR36302">
    <property type="entry name" value="BLR7088 PROTEIN"/>
    <property type="match status" value="1"/>
</dbReference>
<evidence type="ECO:0000313" key="2">
    <source>
        <dbReference type="EMBL" id="MRU16278.1"/>
    </source>
</evidence>
<evidence type="ECO:0000313" key="3">
    <source>
        <dbReference type="Proteomes" id="UP000564704"/>
    </source>
</evidence>
<dbReference type="InterPro" id="IPR007410">
    <property type="entry name" value="LpqE-like"/>
</dbReference>
<dbReference type="InterPro" id="IPR036182">
    <property type="entry name" value="PCuAC_sf"/>
</dbReference>
<dbReference type="InterPro" id="IPR058248">
    <property type="entry name" value="Lxx211020-like"/>
</dbReference>
<dbReference type="OrthoDB" id="9796962at2"/>
<dbReference type="RefSeq" id="WP_154152244.1">
    <property type="nucleotide sequence ID" value="NZ_SZWE01000001.1"/>
</dbReference>
<dbReference type="SUPFAM" id="SSF110087">
    <property type="entry name" value="DR1885-like metal-binding protein"/>
    <property type="match status" value="1"/>
</dbReference>